<dbReference type="EMBL" id="BK029940">
    <property type="protein sequence ID" value="DAD55895.1"/>
    <property type="molecule type" value="Genomic_DNA"/>
</dbReference>
<evidence type="ECO:0000313" key="1">
    <source>
        <dbReference type="EMBL" id="DAD55895.1"/>
    </source>
</evidence>
<sequence>MKFIVTELPAYCGDCVFCSDFYYDVCNISKRDCPLSRLEDCPYLMTINNYLSEVNHGKQ</sequence>
<name>A0A8D9PEP5_9VIRU</name>
<reference evidence="1" key="1">
    <citation type="journal article" date="2021" name="Proc. Natl. Acad. Sci. U.S.A.">
        <title>A Catalog of Tens of Thousands of Viruses from Human Metagenomes Reveals Hidden Associations with Chronic Diseases.</title>
        <authorList>
            <person name="Tisza M.J."/>
            <person name="Buck C.B."/>
        </authorList>
    </citation>
    <scope>NUCLEOTIDE SEQUENCE</scope>
    <source>
        <strain evidence="1">CtOZu12</strain>
    </source>
</reference>
<organism evidence="1">
    <name type="scientific">Bacteriophage sp</name>
    <dbReference type="NCBI Taxonomy" id="38018"/>
    <lineage>
        <taxon>Viruses</taxon>
    </lineage>
</organism>
<proteinExistence type="predicted"/>
<protein>
    <submittedName>
        <fullName evidence="1">Uncharacterized protein</fullName>
    </submittedName>
</protein>
<accession>A0A8D9PEP5</accession>